<protein>
    <submittedName>
        <fullName evidence="3">Uncharacterized protein</fullName>
    </submittedName>
</protein>
<dbReference type="Pfam" id="PF06487">
    <property type="entry name" value="SAP18"/>
    <property type="match status" value="1"/>
</dbReference>
<accession>A0A317XZU3</accession>
<sequence length="218" mass="23898">MARPTSSDDDATPFLLRVCVKPTPFRPLAEFEDEARPSRDEYKLYVWKSHTLRDIAHMLYDVEPSISTPLALHAFRVVGRDGIHGPFVARDIGIGVTRVPIDSICDLLKDPDTDNSMREDSNMAVDDEGITQGAQATDTTTRGTRSKASEKPIIATLGLDLLRDEVDEDAAQITISQLDLRGGEFLDCVVKADPSRASRPSAGPGSGSRDPFSSRSRR</sequence>
<feature type="region of interest" description="Disordered" evidence="2">
    <location>
        <begin position="129"/>
        <end position="148"/>
    </location>
</feature>
<feature type="region of interest" description="Disordered" evidence="2">
    <location>
        <begin position="194"/>
        <end position="218"/>
    </location>
</feature>
<comment type="similarity">
    <text evidence="1">Belongs to the SAP18 family.</text>
</comment>
<dbReference type="OrthoDB" id="440566at2759"/>
<dbReference type="AlphaFoldDB" id="A0A317XZU3"/>
<name>A0A317XZU3_9BASI</name>
<proteinExistence type="inferred from homology"/>
<dbReference type="PANTHER" id="PTHR13082:SF0">
    <property type="entry name" value="HISTONE DEACETYLASE COMPLEX SUBUNIT SAP18"/>
    <property type="match status" value="1"/>
</dbReference>
<reference evidence="3 4" key="1">
    <citation type="journal article" date="2018" name="Mol. Biol. Evol.">
        <title>Broad Genomic Sampling Reveals a Smut Pathogenic Ancestry of the Fungal Clade Ustilaginomycotina.</title>
        <authorList>
            <person name="Kijpornyongpan T."/>
            <person name="Mondo S.J."/>
            <person name="Barry K."/>
            <person name="Sandor L."/>
            <person name="Lee J."/>
            <person name="Lipzen A."/>
            <person name="Pangilinan J."/>
            <person name="LaButti K."/>
            <person name="Hainaut M."/>
            <person name="Henrissat B."/>
            <person name="Grigoriev I.V."/>
            <person name="Spatafora J.W."/>
            <person name="Aime M.C."/>
        </authorList>
    </citation>
    <scope>NUCLEOTIDE SEQUENCE [LARGE SCALE GENOMIC DNA]</scope>
    <source>
        <strain evidence="3 4">MCA 3645</strain>
    </source>
</reference>
<dbReference type="EMBL" id="KZ819188">
    <property type="protein sequence ID" value="PWZ03323.1"/>
    <property type="molecule type" value="Genomic_DNA"/>
</dbReference>
<dbReference type="Proteomes" id="UP000246740">
    <property type="component" value="Unassembled WGS sequence"/>
</dbReference>
<evidence type="ECO:0000256" key="1">
    <source>
        <dbReference type="ARBA" id="ARBA00009143"/>
    </source>
</evidence>
<dbReference type="InterPro" id="IPR042534">
    <property type="entry name" value="SAP18_sf"/>
</dbReference>
<dbReference type="InParanoid" id="A0A317XZU3"/>
<dbReference type="PANTHER" id="PTHR13082">
    <property type="entry name" value="SAP18"/>
    <property type="match status" value="1"/>
</dbReference>
<feature type="compositionally biased region" description="Low complexity" evidence="2">
    <location>
        <begin position="195"/>
        <end position="211"/>
    </location>
</feature>
<organism evidence="3 4">
    <name type="scientific">Testicularia cyperi</name>
    <dbReference type="NCBI Taxonomy" id="1882483"/>
    <lineage>
        <taxon>Eukaryota</taxon>
        <taxon>Fungi</taxon>
        <taxon>Dikarya</taxon>
        <taxon>Basidiomycota</taxon>
        <taxon>Ustilaginomycotina</taxon>
        <taxon>Ustilaginomycetes</taxon>
        <taxon>Ustilaginales</taxon>
        <taxon>Anthracoideaceae</taxon>
        <taxon>Testicularia</taxon>
    </lineage>
</organism>
<feature type="compositionally biased region" description="Polar residues" evidence="2">
    <location>
        <begin position="132"/>
        <end position="143"/>
    </location>
</feature>
<keyword evidence="4" id="KW-1185">Reference proteome</keyword>
<dbReference type="Gene3D" id="3.10.20.550">
    <property type="entry name" value="ASAP complex, SAP18 subunit"/>
    <property type="match status" value="1"/>
</dbReference>
<gene>
    <name evidence="3" type="ORF">BCV70DRAFT_197543</name>
</gene>
<evidence type="ECO:0000313" key="4">
    <source>
        <dbReference type="Proteomes" id="UP000246740"/>
    </source>
</evidence>
<evidence type="ECO:0000256" key="2">
    <source>
        <dbReference type="SAM" id="MobiDB-lite"/>
    </source>
</evidence>
<evidence type="ECO:0000313" key="3">
    <source>
        <dbReference type="EMBL" id="PWZ03323.1"/>
    </source>
</evidence>
<dbReference type="STRING" id="1882483.A0A317XZU3"/>
<dbReference type="GO" id="GO:0005634">
    <property type="term" value="C:nucleus"/>
    <property type="evidence" value="ECO:0007669"/>
    <property type="project" value="TreeGrafter"/>
</dbReference>
<dbReference type="InterPro" id="IPR010516">
    <property type="entry name" value="SAP18"/>
</dbReference>